<dbReference type="Proteomes" id="UP001458880">
    <property type="component" value="Unassembled WGS sequence"/>
</dbReference>
<gene>
    <name evidence="2" type="ORF">QE152_g139</name>
</gene>
<feature type="compositionally biased region" description="Polar residues" evidence="1">
    <location>
        <begin position="66"/>
        <end position="87"/>
    </location>
</feature>
<protein>
    <submittedName>
        <fullName evidence="2">Uncharacterized protein</fullName>
    </submittedName>
</protein>
<proteinExistence type="predicted"/>
<dbReference type="AlphaFoldDB" id="A0AAW1NLI0"/>
<evidence type="ECO:0000313" key="2">
    <source>
        <dbReference type="EMBL" id="KAK9759176.1"/>
    </source>
</evidence>
<feature type="region of interest" description="Disordered" evidence="1">
    <location>
        <begin position="56"/>
        <end position="87"/>
    </location>
</feature>
<comment type="caution">
    <text evidence="2">The sequence shown here is derived from an EMBL/GenBank/DDBJ whole genome shotgun (WGS) entry which is preliminary data.</text>
</comment>
<evidence type="ECO:0000256" key="1">
    <source>
        <dbReference type="SAM" id="MobiDB-lite"/>
    </source>
</evidence>
<sequence length="87" mass="9859">MFSQFIAKSWNETPTSVIVQGFKKSRIMPFNNFVVSRDKFDINALKRWKEKSVCQQPTRDLPDVAGSSTSTLEESNAVQSSNEANEE</sequence>
<name>A0AAW1NLI0_POPJA</name>
<evidence type="ECO:0000313" key="3">
    <source>
        <dbReference type="Proteomes" id="UP001458880"/>
    </source>
</evidence>
<reference evidence="2 3" key="1">
    <citation type="journal article" date="2024" name="BMC Genomics">
        <title>De novo assembly and annotation of Popillia japonica's genome with initial clues to its potential as an invasive pest.</title>
        <authorList>
            <person name="Cucini C."/>
            <person name="Boschi S."/>
            <person name="Funari R."/>
            <person name="Cardaioli E."/>
            <person name="Iannotti N."/>
            <person name="Marturano G."/>
            <person name="Paoli F."/>
            <person name="Bruttini M."/>
            <person name="Carapelli A."/>
            <person name="Frati F."/>
            <person name="Nardi F."/>
        </authorList>
    </citation>
    <scope>NUCLEOTIDE SEQUENCE [LARGE SCALE GENOMIC DNA]</scope>
    <source>
        <strain evidence="2">DMR45628</strain>
    </source>
</reference>
<organism evidence="2 3">
    <name type="scientific">Popillia japonica</name>
    <name type="common">Japanese beetle</name>
    <dbReference type="NCBI Taxonomy" id="7064"/>
    <lineage>
        <taxon>Eukaryota</taxon>
        <taxon>Metazoa</taxon>
        <taxon>Ecdysozoa</taxon>
        <taxon>Arthropoda</taxon>
        <taxon>Hexapoda</taxon>
        <taxon>Insecta</taxon>
        <taxon>Pterygota</taxon>
        <taxon>Neoptera</taxon>
        <taxon>Endopterygota</taxon>
        <taxon>Coleoptera</taxon>
        <taxon>Polyphaga</taxon>
        <taxon>Scarabaeiformia</taxon>
        <taxon>Scarabaeidae</taxon>
        <taxon>Rutelinae</taxon>
        <taxon>Popillia</taxon>
    </lineage>
</organism>
<keyword evidence="3" id="KW-1185">Reference proteome</keyword>
<accession>A0AAW1NLI0</accession>
<dbReference type="EMBL" id="JASPKY010000001">
    <property type="protein sequence ID" value="KAK9759176.1"/>
    <property type="molecule type" value="Genomic_DNA"/>
</dbReference>